<evidence type="ECO:0000313" key="2">
    <source>
        <dbReference type="Proteomes" id="UP000750711"/>
    </source>
</evidence>
<sequence>HLKLIYAVFAQFDLEGVAGELGHHVDYVRLELLRLIKTWRCNFEYSTEPGQNLRGGFQADAATFPEIDLSNLPSTGQVTDTGTANPAAGDFEIDEGEYIHNSEQVLQDLHARQTSYERMLGTESYEDHFWNDN</sequence>
<organism evidence="1 2">
    <name type="scientific">Trichoglossum hirsutum</name>
    <dbReference type="NCBI Taxonomy" id="265104"/>
    <lineage>
        <taxon>Eukaryota</taxon>
        <taxon>Fungi</taxon>
        <taxon>Dikarya</taxon>
        <taxon>Ascomycota</taxon>
        <taxon>Pezizomycotina</taxon>
        <taxon>Geoglossomycetes</taxon>
        <taxon>Geoglossales</taxon>
        <taxon>Geoglossaceae</taxon>
        <taxon>Trichoglossum</taxon>
    </lineage>
</organism>
<feature type="non-terminal residue" evidence="1">
    <location>
        <position position="1"/>
    </location>
</feature>
<protein>
    <submittedName>
        <fullName evidence="1">Uncharacterized protein</fullName>
    </submittedName>
</protein>
<gene>
    <name evidence="1" type="ORF">GP486_005672</name>
</gene>
<dbReference type="EMBL" id="JAGHQM010001105">
    <property type="protein sequence ID" value="KAH0556408.1"/>
    <property type="molecule type" value="Genomic_DNA"/>
</dbReference>
<proteinExistence type="predicted"/>
<reference evidence="1" key="1">
    <citation type="submission" date="2021-03" db="EMBL/GenBank/DDBJ databases">
        <title>Comparative genomics and phylogenomic investigation of the class Geoglossomycetes provide insights into ecological specialization and systematics.</title>
        <authorList>
            <person name="Melie T."/>
            <person name="Pirro S."/>
            <person name="Miller A.N."/>
            <person name="Quandt A."/>
        </authorList>
    </citation>
    <scope>NUCLEOTIDE SEQUENCE</scope>
    <source>
        <strain evidence="1">CAQ_001_2017</strain>
    </source>
</reference>
<dbReference type="Proteomes" id="UP000750711">
    <property type="component" value="Unassembled WGS sequence"/>
</dbReference>
<comment type="caution">
    <text evidence="1">The sequence shown here is derived from an EMBL/GenBank/DDBJ whole genome shotgun (WGS) entry which is preliminary data.</text>
</comment>
<evidence type="ECO:0000313" key="1">
    <source>
        <dbReference type="EMBL" id="KAH0556408.1"/>
    </source>
</evidence>
<dbReference type="AlphaFoldDB" id="A0A9P8RM73"/>
<accession>A0A9P8RM73</accession>
<name>A0A9P8RM73_9PEZI</name>
<keyword evidence="2" id="KW-1185">Reference proteome</keyword>